<dbReference type="InterPro" id="IPR011322">
    <property type="entry name" value="N-reg_PII-like_a/b"/>
</dbReference>
<organism evidence="2 3">
    <name type="scientific">Candidatus Woykebacteria bacterium RBG_16_39_9b</name>
    <dbReference type="NCBI Taxonomy" id="1802595"/>
    <lineage>
        <taxon>Bacteria</taxon>
        <taxon>Candidatus Woykeibacteriota</taxon>
    </lineage>
</organism>
<evidence type="ECO:0008006" key="4">
    <source>
        <dbReference type="Google" id="ProtNLM"/>
    </source>
</evidence>
<proteinExistence type="inferred from homology"/>
<comment type="similarity">
    <text evidence="1">Belongs to the CutA family.</text>
</comment>
<protein>
    <recommendedName>
        <fullName evidence="4">Cation tolerance protein CutA</fullName>
    </recommendedName>
</protein>
<name>A0A1G1WB22_9BACT</name>
<dbReference type="GO" id="GO:0005507">
    <property type="term" value="F:copper ion binding"/>
    <property type="evidence" value="ECO:0007669"/>
    <property type="project" value="TreeGrafter"/>
</dbReference>
<dbReference type="GO" id="GO:0010038">
    <property type="term" value="P:response to metal ion"/>
    <property type="evidence" value="ECO:0007669"/>
    <property type="project" value="InterPro"/>
</dbReference>
<sequence>MLIFTTATNRKQAVEIGDKLLREKTIACYNLVPIQSKYWWKGKTVEDNEILMLIKTRKENFRRVEKTILENSIYETPEVIAIKPSKVNNKYLDWLNALIDKY</sequence>
<gene>
    <name evidence="2" type="ORF">A2134_02330</name>
</gene>
<dbReference type="InterPro" id="IPR004323">
    <property type="entry name" value="Ion_tolerance_CutA"/>
</dbReference>
<dbReference type="SUPFAM" id="SSF54913">
    <property type="entry name" value="GlnB-like"/>
    <property type="match status" value="1"/>
</dbReference>
<dbReference type="PANTHER" id="PTHR23419">
    <property type="entry name" value="DIVALENT CATION TOLERANCE CUTA-RELATED"/>
    <property type="match status" value="1"/>
</dbReference>
<reference evidence="2 3" key="1">
    <citation type="journal article" date="2016" name="Nat. Commun.">
        <title>Thousands of microbial genomes shed light on interconnected biogeochemical processes in an aquifer system.</title>
        <authorList>
            <person name="Anantharaman K."/>
            <person name="Brown C.T."/>
            <person name="Hug L.A."/>
            <person name="Sharon I."/>
            <person name="Castelle C.J."/>
            <person name="Probst A.J."/>
            <person name="Thomas B.C."/>
            <person name="Singh A."/>
            <person name="Wilkins M.J."/>
            <person name="Karaoz U."/>
            <person name="Brodie E.L."/>
            <person name="Williams K.H."/>
            <person name="Hubbard S.S."/>
            <person name="Banfield J.F."/>
        </authorList>
    </citation>
    <scope>NUCLEOTIDE SEQUENCE [LARGE SCALE GENOMIC DNA]</scope>
</reference>
<dbReference type="Gene3D" id="3.30.70.120">
    <property type="match status" value="1"/>
</dbReference>
<evidence type="ECO:0000313" key="3">
    <source>
        <dbReference type="Proteomes" id="UP000178162"/>
    </source>
</evidence>
<evidence type="ECO:0000313" key="2">
    <source>
        <dbReference type="EMBL" id="OGY24875.1"/>
    </source>
</evidence>
<dbReference type="EMBL" id="MHCR01000030">
    <property type="protein sequence ID" value="OGY24875.1"/>
    <property type="molecule type" value="Genomic_DNA"/>
</dbReference>
<comment type="caution">
    <text evidence="2">The sequence shown here is derived from an EMBL/GenBank/DDBJ whole genome shotgun (WGS) entry which is preliminary data.</text>
</comment>
<dbReference type="InterPro" id="IPR015867">
    <property type="entry name" value="N-reg_PII/ATP_PRibTrfase_C"/>
</dbReference>
<dbReference type="Proteomes" id="UP000178162">
    <property type="component" value="Unassembled WGS sequence"/>
</dbReference>
<dbReference type="AlphaFoldDB" id="A0A1G1WB22"/>
<evidence type="ECO:0000256" key="1">
    <source>
        <dbReference type="ARBA" id="ARBA00010169"/>
    </source>
</evidence>
<accession>A0A1G1WB22</accession>
<dbReference type="PANTHER" id="PTHR23419:SF8">
    <property type="entry name" value="FI09726P"/>
    <property type="match status" value="1"/>
</dbReference>
<dbReference type="Pfam" id="PF03091">
    <property type="entry name" value="CutA1"/>
    <property type="match status" value="1"/>
</dbReference>
<dbReference type="STRING" id="1802595.A2134_02330"/>